<organism evidence="3 4">
    <name type="scientific">Linnemannia gamsii</name>
    <dbReference type="NCBI Taxonomy" id="64522"/>
    <lineage>
        <taxon>Eukaryota</taxon>
        <taxon>Fungi</taxon>
        <taxon>Fungi incertae sedis</taxon>
        <taxon>Mucoromycota</taxon>
        <taxon>Mortierellomycotina</taxon>
        <taxon>Mortierellomycetes</taxon>
        <taxon>Mortierellales</taxon>
        <taxon>Mortierellaceae</taxon>
        <taxon>Linnemannia</taxon>
    </lineage>
</organism>
<dbReference type="SUPFAM" id="SSF63491">
    <property type="entry name" value="BAG domain"/>
    <property type="match status" value="1"/>
</dbReference>
<keyword evidence="4" id="KW-1185">Reference proteome</keyword>
<evidence type="ECO:0000256" key="1">
    <source>
        <dbReference type="SAM" id="Coils"/>
    </source>
</evidence>
<feature type="coiled-coil region" evidence="1">
    <location>
        <begin position="224"/>
        <end position="253"/>
    </location>
</feature>
<name>A0ABQ7JSG7_9FUNG</name>
<keyword evidence="2" id="KW-1133">Transmembrane helix</keyword>
<feature type="transmembrane region" description="Helical" evidence="2">
    <location>
        <begin position="12"/>
        <end position="31"/>
    </location>
</feature>
<accession>A0ABQ7JSG7</accession>
<keyword evidence="1" id="KW-0175">Coiled coil</keyword>
<evidence type="ECO:0000313" key="3">
    <source>
        <dbReference type="EMBL" id="KAG0284265.1"/>
    </source>
</evidence>
<proteinExistence type="predicted"/>
<dbReference type="InterPro" id="IPR036533">
    <property type="entry name" value="BAG_dom_sf"/>
</dbReference>
<dbReference type="Gene3D" id="1.20.58.120">
    <property type="entry name" value="BAG domain"/>
    <property type="match status" value="1"/>
</dbReference>
<evidence type="ECO:0000256" key="2">
    <source>
        <dbReference type="SAM" id="Phobius"/>
    </source>
</evidence>
<sequence>MVAASTRQNLIIAGSAVIGLTTIGAVAYLLIQDDRHKKHLRAVKTTQKQQYSALSKIETLLQALIDEDVRLAQVRTKTLRQHPIYPGDPHVRLPTLGLLNDQDKQDLGEDVQETEEELIRERSSELGFGKDPAKVRQGYKKLDFLVKSIDERLLRLLEALDAVSPRELKDMGDGFGGIVLANGPEMQAFEKVRKRKRADIARIQKLMGQMDKLAGTFKDRLVAVELYEKKAAAAEAEAKEQAALAALKDAETKAKQDQDQGEKKVNGYVAPAVAALVKENVSFAEIAKHNIPEPQILAPTEDLEKMKEGILFAEVAKHNIPEPEVLAPTEDLEKMKDGISFADVVAAHQDDKEEEIVLGVKDEAVLVQTEDLELMKEGVLFSEVVSHHIEESFVAVVHEEETKVAVAAPTEEVLATEIAAAL</sequence>
<gene>
    <name evidence="3" type="ORF">BGZ96_011349</name>
</gene>
<dbReference type="Proteomes" id="UP001194696">
    <property type="component" value="Unassembled WGS sequence"/>
</dbReference>
<keyword evidence="2" id="KW-0472">Membrane</keyword>
<protein>
    <submittedName>
        <fullName evidence="3">Uncharacterized protein</fullName>
    </submittedName>
</protein>
<reference evidence="3 4" key="1">
    <citation type="journal article" date="2020" name="Fungal Divers.">
        <title>Resolving the Mortierellaceae phylogeny through synthesis of multi-gene phylogenetics and phylogenomics.</title>
        <authorList>
            <person name="Vandepol N."/>
            <person name="Liber J."/>
            <person name="Desiro A."/>
            <person name="Na H."/>
            <person name="Kennedy M."/>
            <person name="Barry K."/>
            <person name="Grigoriev I.V."/>
            <person name="Miller A.N."/>
            <person name="O'Donnell K."/>
            <person name="Stajich J.E."/>
            <person name="Bonito G."/>
        </authorList>
    </citation>
    <scope>NUCLEOTIDE SEQUENCE [LARGE SCALE GENOMIC DNA]</scope>
    <source>
        <strain evidence="3 4">AD045</strain>
    </source>
</reference>
<evidence type="ECO:0000313" key="4">
    <source>
        <dbReference type="Proteomes" id="UP001194696"/>
    </source>
</evidence>
<dbReference type="EMBL" id="JAAAIM010000792">
    <property type="protein sequence ID" value="KAG0284265.1"/>
    <property type="molecule type" value="Genomic_DNA"/>
</dbReference>
<comment type="caution">
    <text evidence="3">The sequence shown here is derived from an EMBL/GenBank/DDBJ whole genome shotgun (WGS) entry which is preliminary data.</text>
</comment>
<keyword evidence="2" id="KW-0812">Transmembrane</keyword>